<dbReference type="GO" id="GO:0008270">
    <property type="term" value="F:zinc ion binding"/>
    <property type="evidence" value="ECO:0007669"/>
    <property type="project" value="UniProtKB-KW"/>
</dbReference>
<feature type="compositionally biased region" description="Basic and acidic residues" evidence="7">
    <location>
        <begin position="359"/>
        <end position="369"/>
    </location>
</feature>
<reference evidence="9" key="1">
    <citation type="submission" date="2016-11" db="EMBL/GenBank/DDBJ databases">
        <title>The genome sequence of Colletotrichum cuscutae.</title>
        <authorList>
            <person name="Baroncelli R."/>
        </authorList>
    </citation>
    <scope>NUCLEOTIDE SEQUENCE</scope>
    <source>
        <strain evidence="9">IMI 304802</strain>
    </source>
</reference>
<keyword evidence="4" id="KW-0479">Metal-binding</keyword>
<dbReference type="Pfam" id="PF20826">
    <property type="entry name" value="PHD_5"/>
    <property type="match status" value="1"/>
</dbReference>
<dbReference type="Pfam" id="PF07744">
    <property type="entry name" value="SPOC"/>
    <property type="match status" value="1"/>
</dbReference>
<dbReference type="Gene3D" id="3.30.40.10">
    <property type="entry name" value="Zinc/RING finger domain, C3HC4 (zinc finger)"/>
    <property type="match status" value="1"/>
</dbReference>
<dbReference type="SUPFAM" id="SSF57903">
    <property type="entry name" value="FYVE/PHD zinc finger"/>
    <property type="match status" value="1"/>
</dbReference>
<feature type="compositionally biased region" description="Basic and acidic residues" evidence="7">
    <location>
        <begin position="545"/>
        <end position="555"/>
    </location>
</feature>
<feature type="compositionally biased region" description="Basic residues" evidence="7">
    <location>
        <begin position="299"/>
        <end position="311"/>
    </location>
</feature>
<dbReference type="SUPFAM" id="SSF46942">
    <property type="entry name" value="Elongation factor TFIIS domain 2"/>
    <property type="match status" value="1"/>
</dbReference>
<dbReference type="InterPro" id="IPR001965">
    <property type="entry name" value="Znf_PHD"/>
</dbReference>
<feature type="compositionally biased region" description="Basic and acidic residues" evidence="7">
    <location>
        <begin position="338"/>
        <end position="349"/>
    </location>
</feature>
<feature type="region of interest" description="Disordered" evidence="7">
    <location>
        <begin position="285"/>
        <end position="405"/>
    </location>
</feature>
<evidence type="ECO:0000256" key="2">
    <source>
        <dbReference type="ARBA" id="ARBA00011050"/>
    </source>
</evidence>
<dbReference type="Pfam" id="PF07500">
    <property type="entry name" value="TFIIS_M"/>
    <property type="match status" value="1"/>
</dbReference>
<evidence type="ECO:0000256" key="6">
    <source>
        <dbReference type="ARBA" id="ARBA00022833"/>
    </source>
</evidence>
<feature type="region of interest" description="Disordered" evidence="7">
    <location>
        <begin position="816"/>
        <end position="873"/>
    </location>
</feature>
<dbReference type="Gene3D" id="1.10.472.30">
    <property type="entry name" value="Transcription elongation factor S-II, central domain"/>
    <property type="match status" value="1"/>
</dbReference>
<dbReference type="InterPro" id="IPR013083">
    <property type="entry name" value="Znf_RING/FYVE/PHD"/>
</dbReference>
<evidence type="ECO:0000256" key="4">
    <source>
        <dbReference type="ARBA" id="ARBA00022723"/>
    </source>
</evidence>
<feature type="region of interest" description="Disordered" evidence="7">
    <location>
        <begin position="110"/>
        <end position="156"/>
    </location>
</feature>
<feature type="compositionally biased region" description="Polar residues" evidence="7">
    <location>
        <begin position="816"/>
        <end position="832"/>
    </location>
</feature>
<feature type="region of interest" description="Disordered" evidence="7">
    <location>
        <begin position="173"/>
        <end position="210"/>
    </location>
</feature>
<accession>A0AAI9V8T4</accession>
<sequence>MHPPSPASVHFSPSDGPKIVVSDAYLMTGCGGGSAFSLQPRAVLSQRTATHSITSTFAQAPFCSSPTQPKKRHANIAPTTIDLDFVVANCVARRYTSYLCWNSLERDDWKGSRARTPDLPESTTGVDPVPSPKGAPSRSFPTKGDGRLNASTSPSCHRWQQSHYVCMVRKGEPEPRRSVRATKGQHTKAFDDQPIEPPKKRGRKKKQEEEPEEEIIRCVCGATEQDGDSEEPWIACDKCTAWQHNVCMGMSVFTEDLPKNYYCEQCAPQDHKELLALMEQGERPWESRRKAYEDEQNEKKKKKKKGGRAGKRASDPKEELSQDTRSNKAEDSPAPSEPAKEKKDKKDAASKAATGKRKTREETGEKEAKTPAPKQRKVSDPEASPVVNYTAPADLDAKVSDLPEDRKGPAQLLQKAVGGSLTAGVKDKTISLPKDTTIAAKAERMALEIERAVHDAHPDRSQYAMQARILYANMKLNGDLTKRLLKRTLSPTMLATMSADELATKERQEANAQLKAISEKQSILITEDGPRMRRTHKGEEIVENESFHQNDERRSFIRRPSGREGQAGIKSDGESHYENSVELPAHAGLHIDTRGARHSPKHPDFDINKVYATVKSPTGTHNRRPSAPNHGPGVDADVDRLLQEETDSPPYSPTDETDPDVIWRGHLVMSSIADFPAAARFVGGANLSTTIALPWTSLIPKKLTVAGRIDEQRAIEYLCGLRYADQTDIVVVAITPSSEVYRREFQALIDYFVSKKRYAVVGDKGVGNVRDTYLVPVLPGDSNMPEFMLNFSDNLVPQKRTEPMLLAVFVYRNTPRQPQLGGTTSQSPVTNVPTPPQSGVPPRHPSISGPAFSPTVAQGPFQQPGHPVGNTAHTLQEYPAQGAHQAVPSNQPPTGYTAARGAELENQQRQQQGQALAQEVLGPLINSPTMKFLLPQAYQMSRTEWEVVRGILERDLRARNDLTHLSLLLEKQPPAAKGSDIASPAPQGAQGVAPSA</sequence>
<dbReference type="InterPro" id="IPR055499">
    <property type="entry name" value="DUF7071"/>
</dbReference>
<feature type="compositionally biased region" description="Pro residues" evidence="7">
    <location>
        <begin position="833"/>
        <end position="844"/>
    </location>
</feature>
<gene>
    <name evidence="9" type="ORF">CCUS01_06231</name>
</gene>
<dbReference type="SMART" id="SM00249">
    <property type="entry name" value="PHD"/>
    <property type="match status" value="1"/>
</dbReference>
<dbReference type="PROSITE" id="PS01359">
    <property type="entry name" value="ZF_PHD_1"/>
    <property type="match status" value="1"/>
</dbReference>
<dbReference type="Pfam" id="PF23257">
    <property type="entry name" value="DUF7071"/>
    <property type="match status" value="1"/>
</dbReference>
<comment type="caution">
    <text evidence="9">The sequence shown here is derived from an EMBL/GenBank/DDBJ whole genome shotgun (WGS) entry which is preliminary data.</text>
</comment>
<dbReference type="InterPro" id="IPR003618">
    <property type="entry name" value="TFIIS_cen_dom"/>
</dbReference>
<evidence type="ECO:0000256" key="1">
    <source>
        <dbReference type="ARBA" id="ARBA00002311"/>
    </source>
</evidence>
<feature type="region of interest" description="Disordered" evidence="7">
    <location>
        <begin position="616"/>
        <end position="636"/>
    </location>
</feature>
<name>A0AAI9V8T4_9PEZI</name>
<dbReference type="InterPro" id="IPR036575">
    <property type="entry name" value="TFIIS_cen_dom_sf"/>
</dbReference>
<feature type="compositionally biased region" description="Basic and acidic residues" evidence="7">
    <location>
        <begin position="395"/>
        <end position="405"/>
    </location>
</feature>
<dbReference type="AlphaFoldDB" id="A0AAI9V8T4"/>
<protein>
    <recommendedName>
        <fullName evidence="3">Transcription factor BYE1</fullName>
    </recommendedName>
</protein>
<dbReference type="InterPro" id="IPR012921">
    <property type="entry name" value="SPOC_C"/>
</dbReference>
<feature type="region of interest" description="Disordered" evidence="7">
    <location>
        <begin position="973"/>
        <end position="996"/>
    </location>
</feature>
<dbReference type="PANTHER" id="PTHR11477:SF11">
    <property type="entry name" value="TRANSCRIPTION FACTOR BYE1"/>
    <property type="match status" value="1"/>
</dbReference>
<evidence type="ECO:0000313" key="10">
    <source>
        <dbReference type="Proteomes" id="UP001239213"/>
    </source>
</evidence>
<evidence type="ECO:0000259" key="8">
    <source>
        <dbReference type="PROSITE" id="PS51321"/>
    </source>
</evidence>
<feature type="domain" description="TFIIS central" evidence="8">
    <location>
        <begin position="405"/>
        <end position="530"/>
    </location>
</feature>
<dbReference type="GO" id="GO:0005634">
    <property type="term" value="C:nucleus"/>
    <property type="evidence" value="ECO:0007669"/>
    <property type="project" value="TreeGrafter"/>
</dbReference>
<dbReference type="GO" id="GO:0031564">
    <property type="term" value="P:transcription antitermination"/>
    <property type="evidence" value="ECO:0007669"/>
    <property type="project" value="TreeGrafter"/>
</dbReference>
<evidence type="ECO:0000256" key="3">
    <source>
        <dbReference type="ARBA" id="ARBA00021616"/>
    </source>
</evidence>
<evidence type="ECO:0000313" key="9">
    <source>
        <dbReference type="EMBL" id="KAK1471117.1"/>
    </source>
</evidence>
<dbReference type="CDD" id="cd21538">
    <property type="entry name" value="SPOC_TFIIS"/>
    <property type="match status" value="1"/>
</dbReference>
<keyword evidence="10" id="KW-1185">Reference proteome</keyword>
<dbReference type="SMART" id="SM00510">
    <property type="entry name" value="TFS2M"/>
    <property type="match status" value="1"/>
</dbReference>
<evidence type="ECO:0000256" key="7">
    <source>
        <dbReference type="SAM" id="MobiDB-lite"/>
    </source>
</evidence>
<dbReference type="GO" id="GO:0001139">
    <property type="term" value="F:RNA polymerase II complex recruiting activity"/>
    <property type="evidence" value="ECO:0007669"/>
    <property type="project" value="TreeGrafter"/>
</dbReference>
<dbReference type="GO" id="GO:0006368">
    <property type="term" value="P:transcription elongation by RNA polymerase II"/>
    <property type="evidence" value="ECO:0007669"/>
    <property type="project" value="TreeGrafter"/>
</dbReference>
<dbReference type="InterPro" id="IPR019786">
    <property type="entry name" value="Zinc_finger_PHD-type_CS"/>
</dbReference>
<dbReference type="Proteomes" id="UP001239213">
    <property type="component" value="Unassembled WGS sequence"/>
</dbReference>
<dbReference type="GO" id="GO:0000977">
    <property type="term" value="F:RNA polymerase II transcription regulatory region sequence-specific DNA binding"/>
    <property type="evidence" value="ECO:0007669"/>
    <property type="project" value="TreeGrafter"/>
</dbReference>
<keyword evidence="6" id="KW-0862">Zinc</keyword>
<proteinExistence type="inferred from homology"/>
<dbReference type="EMBL" id="MPDP01000212">
    <property type="protein sequence ID" value="KAK1471117.1"/>
    <property type="molecule type" value="Genomic_DNA"/>
</dbReference>
<comment type="similarity">
    <text evidence="2">Belongs to the BYE1 family.</text>
</comment>
<comment type="function">
    <text evidence="1">Negative regulator of transcription elongation.</text>
</comment>
<dbReference type="PANTHER" id="PTHR11477">
    <property type="entry name" value="TRANSCRIPTION FACTOR S-II ZINC FINGER DOMAIN-CONTAINING PROTEIN"/>
    <property type="match status" value="1"/>
</dbReference>
<keyword evidence="5" id="KW-0863">Zinc-finger</keyword>
<organism evidence="9 10">
    <name type="scientific">Colletotrichum cuscutae</name>
    <dbReference type="NCBI Taxonomy" id="1209917"/>
    <lineage>
        <taxon>Eukaryota</taxon>
        <taxon>Fungi</taxon>
        <taxon>Dikarya</taxon>
        <taxon>Ascomycota</taxon>
        <taxon>Pezizomycotina</taxon>
        <taxon>Sordariomycetes</taxon>
        <taxon>Hypocreomycetidae</taxon>
        <taxon>Glomerellales</taxon>
        <taxon>Glomerellaceae</taxon>
        <taxon>Colletotrichum</taxon>
        <taxon>Colletotrichum acutatum species complex</taxon>
    </lineage>
</organism>
<dbReference type="InterPro" id="IPR011011">
    <property type="entry name" value="Znf_FYVE_PHD"/>
</dbReference>
<feature type="region of interest" description="Disordered" evidence="7">
    <location>
        <begin position="545"/>
        <end position="576"/>
    </location>
</feature>
<dbReference type="PROSITE" id="PS51321">
    <property type="entry name" value="TFIIS_CENTRAL"/>
    <property type="match status" value="1"/>
</dbReference>
<dbReference type="GO" id="GO:0006362">
    <property type="term" value="P:transcription elongation by RNA polymerase I"/>
    <property type="evidence" value="ECO:0007669"/>
    <property type="project" value="TreeGrafter"/>
</dbReference>
<feature type="compositionally biased region" description="Basic and acidic residues" evidence="7">
    <location>
        <begin position="312"/>
        <end position="331"/>
    </location>
</feature>
<evidence type="ECO:0000256" key="5">
    <source>
        <dbReference type="ARBA" id="ARBA00022771"/>
    </source>
</evidence>
<dbReference type="GO" id="GO:0031440">
    <property type="term" value="P:regulation of mRNA 3'-end processing"/>
    <property type="evidence" value="ECO:0007669"/>
    <property type="project" value="TreeGrafter"/>
</dbReference>